<dbReference type="Pfam" id="PF06081">
    <property type="entry name" value="ArAE_1"/>
    <property type="match status" value="1"/>
</dbReference>
<comment type="subcellular location">
    <subcellularLocation>
        <location evidence="1">Cell membrane</location>
        <topology evidence="1">Multi-pass membrane protein</topology>
    </subcellularLocation>
</comment>
<dbReference type="EMBL" id="FRAE01000010">
    <property type="protein sequence ID" value="SHJ68047.1"/>
    <property type="molecule type" value="Genomic_DNA"/>
</dbReference>
<name>A0A1M6LA22_9FIRM</name>
<accession>A0A1M6LA22</accession>
<keyword evidence="2" id="KW-1003">Cell membrane</keyword>
<keyword evidence="5 6" id="KW-0472">Membrane</keyword>
<evidence type="ECO:0000256" key="1">
    <source>
        <dbReference type="ARBA" id="ARBA00004651"/>
    </source>
</evidence>
<evidence type="ECO:0000256" key="4">
    <source>
        <dbReference type="ARBA" id="ARBA00022989"/>
    </source>
</evidence>
<feature type="transmembrane region" description="Helical" evidence="6">
    <location>
        <begin position="98"/>
        <end position="113"/>
    </location>
</feature>
<evidence type="ECO:0000256" key="3">
    <source>
        <dbReference type="ARBA" id="ARBA00022692"/>
    </source>
</evidence>
<sequence>MKIGMRNIKTAIAVSLCIFISKYFNMEYPFYAAIAAIICMQNTVEESFKVGRNRVLGTILGAVIGVIFYSIRPTSILLSGVGIMIVIYICNLVKWNKSVTIAGIVFCVIMTNLDGRDPFFYALNRVLDTLLGIIVAVLVNYFIVPPNRLERILEESNEIIIRLMNLVKYKIVDNISINLNEIYSDIQNLEKNIDGYVYTFKLNKEEKIEIERINNIIEMSKEICLNLKTIEYIKEDYKLNEKNYHNIVKLYGGFDRNIKNSNNNINIVFNYHLDKIINNVKRINGIKNSNEMKKIESIS</sequence>
<evidence type="ECO:0000256" key="2">
    <source>
        <dbReference type="ARBA" id="ARBA00022475"/>
    </source>
</evidence>
<keyword evidence="3 6" id="KW-0812">Transmembrane</keyword>
<dbReference type="GO" id="GO:0005886">
    <property type="term" value="C:plasma membrane"/>
    <property type="evidence" value="ECO:0007669"/>
    <property type="project" value="UniProtKB-SubCell"/>
</dbReference>
<dbReference type="OrthoDB" id="1653617at2"/>
<reference evidence="8" key="1">
    <citation type="submission" date="2016-11" db="EMBL/GenBank/DDBJ databases">
        <authorList>
            <person name="Varghese N."/>
            <person name="Submissions S."/>
        </authorList>
    </citation>
    <scope>NUCLEOTIDE SEQUENCE [LARGE SCALE GENOMIC DNA]</scope>
    <source>
        <strain evidence="8">DSM 15518</strain>
    </source>
</reference>
<dbReference type="RefSeq" id="WP_084605438.1">
    <property type="nucleotide sequence ID" value="NZ_FRAE01000010.1"/>
</dbReference>
<dbReference type="AlphaFoldDB" id="A0A1M6LA22"/>
<keyword evidence="4 6" id="KW-1133">Transmembrane helix</keyword>
<dbReference type="InterPro" id="IPR010343">
    <property type="entry name" value="ArAE_1"/>
</dbReference>
<protein>
    <submittedName>
        <fullName evidence="7">Aromatic acid exporter family member 1</fullName>
    </submittedName>
</protein>
<feature type="transmembrane region" description="Helical" evidence="6">
    <location>
        <begin position="77"/>
        <end position="93"/>
    </location>
</feature>
<organism evidence="7 8">
    <name type="scientific">Tepidibacter formicigenes DSM 15518</name>
    <dbReference type="NCBI Taxonomy" id="1123349"/>
    <lineage>
        <taxon>Bacteria</taxon>
        <taxon>Bacillati</taxon>
        <taxon>Bacillota</taxon>
        <taxon>Clostridia</taxon>
        <taxon>Peptostreptococcales</taxon>
        <taxon>Peptostreptococcaceae</taxon>
        <taxon>Tepidibacter</taxon>
    </lineage>
</organism>
<dbReference type="PANTHER" id="PTHR30509">
    <property type="entry name" value="P-HYDROXYBENZOIC ACID EFFLUX PUMP SUBUNIT-RELATED"/>
    <property type="match status" value="1"/>
</dbReference>
<evidence type="ECO:0000313" key="8">
    <source>
        <dbReference type="Proteomes" id="UP000242497"/>
    </source>
</evidence>
<dbReference type="PANTHER" id="PTHR30509:SF9">
    <property type="entry name" value="MULTIDRUG RESISTANCE PROTEIN MDTO"/>
    <property type="match status" value="1"/>
</dbReference>
<feature type="transmembrane region" description="Helical" evidence="6">
    <location>
        <begin position="119"/>
        <end position="143"/>
    </location>
</feature>
<evidence type="ECO:0000313" key="7">
    <source>
        <dbReference type="EMBL" id="SHJ68047.1"/>
    </source>
</evidence>
<feature type="transmembrane region" description="Helical" evidence="6">
    <location>
        <begin position="55"/>
        <end position="71"/>
    </location>
</feature>
<gene>
    <name evidence="7" type="ORF">SAMN02744037_00588</name>
</gene>
<dbReference type="Proteomes" id="UP000242497">
    <property type="component" value="Unassembled WGS sequence"/>
</dbReference>
<keyword evidence="8" id="KW-1185">Reference proteome</keyword>
<evidence type="ECO:0000256" key="6">
    <source>
        <dbReference type="SAM" id="Phobius"/>
    </source>
</evidence>
<proteinExistence type="predicted"/>
<evidence type="ECO:0000256" key="5">
    <source>
        <dbReference type="ARBA" id="ARBA00023136"/>
    </source>
</evidence>